<name>U9T2F8_RHIID</name>
<proteinExistence type="predicted"/>
<sequence>MIKNLFIHVFWLIELGVSILWRNPSLFSYFGIQKKLFNVILLLLSEESKEILKNQGMNNFITETTHRRPLFNYI</sequence>
<evidence type="ECO:0000313" key="1">
    <source>
        <dbReference type="EMBL" id="ESA02389.1"/>
    </source>
</evidence>
<gene>
    <name evidence="1" type="ORF">GLOINDRAFT_337419</name>
</gene>
<protein>
    <submittedName>
        <fullName evidence="1">Uncharacterized protein</fullName>
    </submittedName>
</protein>
<dbReference type="HOGENOM" id="CLU_2689083_0_0_1"/>
<feature type="non-terminal residue" evidence="1">
    <location>
        <position position="1"/>
    </location>
</feature>
<organism evidence="1">
    <name type="scientific">Rhizophagus irregularis (strain DAOM 181602 / DAOM 197198 / MUCL 43194)</name>
    <name type="common">Arbuscular mycorrhizal fungus</name>
    <name type="synonym">Glomus intraradices</name>
    <dbReference type="NCBI Taxonomy" id="747089"/>
    <lineage>
        <taxon>Eukaryota</taxon>
        <taxon>Fungi</taxon>
        <taxon>Fungi incertae sedis</taxon>
        <taxon>Mucoromycota</taxon>
        <taxon>Glomeromycotina</taxon>
        <taxon>Glomeromycetes</taxon>
        <taxon>Glomerales</taxon>
        <taxon>Glomeraceae</taxon>
        <taxon>Rhizophagus</taxon>
    </lineage>
</organism>
<dbReference type="AlphaFoldDB" id="U9T2F8"/>
<dbReference type="EMBL" id="KI295762">
    <property type="protein sequence ID" value="ESA02389.1"/>
    <property type="molecule type" value="Genomic_DNA"/>
</dbReference>
<accession>U9T2F8</accession>
<reference evidence="1" key="1">
    <citation type="submission" date="2013-07" db="EMBL/GenBank/DDBJ databases">
        <title>The genome of an arbuscular mycorrhizal fungus provides insights into the evolution of the oldest plant symbiosis.</title>
        <authorList>
            <consortium name="DOE Joint Genome Institute"/>
            <person name="Tisserant E."/>
            <person name="Malbreil M."/>
            <person name="Kuo A."/>
            <person name="Kohler A."/>
            <person name="Symeonidi A."/>
            <person name="Balestrini R."/>
            <person name="Charron P."/>
            <person name="Duensing N."/>
            <person name="Frei-dit-Frey N."/>
            <person name="Gianinazzi-Pearson V."/>
            <person name="Gilbert B."/>
            <person name="Handa Y."/>
            <person name="Hijri M."/>
            <person name="Kaul R."/>
            <person name="Kawaguchi M."/>
            <person name="Krajinski F."/>
            <person name="Lammers P."/>
            <person name="Lapierre D."/>
            <person name="Masclaux F.G."/>
            <person name="Murat C."/>
            <person name="Morin E."/>
            <person name="Ndikumana S."/>
            <person name="Pagni M."/>
            <person name="Petitpierre D."/>
            <person name="Requena N."/>
            <person name="Rosikiewicz P."/>
            <person name="Riley R."/>
            <person name="Saito K."/>
            <person name="San Clemente H."/>
            <person name="Shapiro H."/>
            <person name="van Tuinen D."/>
            <person name="Becard G."/>
            <person name="Bonfante P."/>
            <person name="Paszkowski U."/>
            <person name="Shachar-Hill Y."/>
            <person name="Young J.P."/>
            <person name="Sanders I.R."/>
            <person name="Henrissat B."/>
            <person name="Rensing S.A."/>
            <person name="Grigoriev I.V."/>
            <person name="Corradi N."/>
            <person name="Roux C."/>
            <person name="Martin F."/>
        </authorList>
    </citation>
    <scope>NUCLEOTIDE SEQUENCE</scope>
    <source>
        <strain evidence="1">DAOM 197198</strain>
    </source>
</reference>